<reference evidence="3" key="1">
    <citation type="submission" date="2018-02" db="EMBL/GenBank/DDBJ databases">
        <authorList>
            <person name="Hausmann B."/>
        </authorList>
    </citation>
    <scope>NUCLEOTIDE SEQUENCE [LARGE SCALE GENOMIC DNA]</scope>
    <source>
        <strain evidence="3">Peat soil MAG SbA5</strain>
    </source>
</reference>
<dbReference type="Proteomes" id="UP000239735">
    <property type="component" value="Unassembled WGS sequence"/>
</dbReference>
<protein>
    <submittedName>
        <fullName evidence="2">Uncharacterized protein</fullName>
    </submittedName>
</protein>
<feature type="compositionally biased region" description="Polar residues" evidence="1">
    <location>
        <begin position="51"/>
        <end position="61"/>
    </location>
</feature>
<organism evidence="2 3">
    <name type="scientific">Candidatus Sulfuritelmatomonas gaucii</name>
    <dbReference type="NCBI Taxonomy" id="2043161"/>
    <lineage>
        <taxon>Bacteria</taxon>
        <taxon>Pseudomonadati</taxon>
        <taxon>Acidobacteriota</taxon>
        <taxon>Terriglobia</taxon>
        <taxon>Terriglobales</taxon>
        <taxon>Acidobacteriaceae</taxon>
        <taxon>Candidatus Sulfuritelmatomonas</taxon>
    </lineage>
</organism>
<accession>A0A2N9M2G8</accession>
<dbReference type="EMBL" id="OKRB01000131">
    <property type="protein sequence ID" value="SPE29635.1"/>
    <property type="molecule type" value="Genomic_DNA"/>
</dbReference>
<feature type="compositionally biased region" description="Basic and acidic residues" evidence="1">
    <location>
        <begin position="25"/>
        <end position="36"/>
    </location>
</feature>
<dbReference type="AlphaFoldDB" id="A0A2N9M2G8"/>
<gene>
    <name evidence="2" type="ORF">SBA5_700017</name>
</gene>
<feature type="compositionally biased region" description="Basic residues" evidence="1">
    <location>
        <begin position="37"/>
        <end position="48"/>
    </location>
</feature>
<evidence type="ECO:0000313" key="3">
    <source>
        <dbReference type="Proteomes" id="UP000239735"/>
    </source>
</evidence>
<proteinExistence type="predicted"/>
<name>A0A2N9M2G8_9BACT</name>
<feature type="region of interest" description="Disordered" evidence="1">
    <location>
        <begin position="25"/>
        <end position="61"/>
    </location>
</feature>
<evidence type="ECO:0000256" key="1">
    <source>
        <dbReference type="SAM" id="MobiDB-lite"/>
    </source>
</evidence>
<evidence type="ECO:0000313" key="2">
    <source>
        <dbReference type="EMBL" id="SPE29635.1"/>
    </source>
</evidence>
<sequence length="61" mass="7138">MKTKMASEFKKFDATVRKVLSVSREELKRREEEWKRQRAGQKPRGRRPKTSDASPVSTAMD</sequence>